<proteinExistence type="predicted"/>
<dbReference type="EMBL" id="PSQE01000002">
    <property type="protein sequence ID" value="RHN75615.1"/>
    <property type="molecule type" value="Genomic_DNA"/>
</dbReference>
<evidence type="ECO:0008006" key="6">
    <source>
        <dbReference type="Google" id="ProtNLM"/>
    </source>
</evidence>
<keyword evidence="2" id="KW-1133">Transmembrane helix</keyword>
<comment type="caution">
    <text evidence="4">The sequence shown here is derived from an EMBL/GenBank/DDBJ whole genome shotgun (WGS) entry which is preliminary data.</text>
</comment>
<feature type="chain" id="PRO_5017278381" description="Transmembrane protein" evidence="3">
    <location>
        <begin position="25"/>
        <end position="128"/>
    </location>
</feature>
<evidence type="ECO:0000313" key="5">
    <source>
        <dbReference type="Proteomes" id="UP000265566"/>
    </source>
</evidence>
<sequence length="128" mass="14059">MFTMSKVGLVFLLITHIFLVALQAMEDVHYSEAPAPMELKNHREVQLSYHKSDKISTTSKEEGERESKEENAMAPDYRRMGKHHSSSSEMAGGGVIIGGLVSATFAVVFCYIRVTRKKDSDGGGGVAH</sequence>
<dbReference type="PANTHER" id="PTHR34558">
    <property type="entry name" value="EXPRESSED PROTEIN"/>
    <property type="match status" value="1"/>
</dbReference>
<dbReference type="Gramene" id="rna11847">
    <property type="protein sequence ID" value="RHN75615.1"/>
    <property type="gene ID" value="gene11847"/>
</dbReference>
<feature type="transmembrane region" description="Helical" evidence="2">
    <location>
        <begin position="90"/>
        <end position="112"/>
    </location>
</feature>
<gene>
    <name evidence="4" type="ORF">MtrunA17_Chr2g0323181</name>
</gene>
<reference evidence="5" key="1">
    <citation type="journal article" date="2018" name="Nat. Plants">
        <title>Whole-genome landscape of Medicago truncatula symbiotic genes.</title>
        <authorList>
            <person name="Pecrix Y."/>
            <person name="Staton S.E."/>
            <person name="Sallet E."/>
            <person name="Lelandais-Briere C."/>
            <person name="Moreau S."/>
            <person name="Carrere S."/>
            <person name="Blein T."/>
            <person name="Jardinaud M.F."/>
            <person name="Latrasse D."/>
            <person name="Zouine M."/>
            <person name="Zahm M."/>
            <person name="Kreplak J."/>
            <person name="Mayjonade B."/>
            <person name="Satge C."/>
            <person name="Perez M."/>
            <person name="Cauet S."/>
            <person name="Marande W."/>
            <person name="Chantry-Darmon C."/>
            <person name="Lopez-Roques C."/>
            <person name="Bouchez O."/>
            <person name="Berard A."/>
            <person name="Debelle F."/>
            <person name="Munos S."/>
            <person name="Bendahmane A."/>
            <person name="Berges H."/>
            <person name="Niebel A."/>
            <person name="Buitink J."/>
            <person name="Frugier F."/>
            <person name="Benhamed M."/>
            <person name="Crespi M."/>
            <person name="Gouzy J."/>
            <person name="Gamas P."/>
        </authorList>
    </citation>
    <scope>NUCLEOTIDE SEQUENCE [LARGE SCALE GENOMIC DNA]</scope>
    <source>
        <strain evidence="5">cv. Jemalong A17</strain>
    </source>
</reference>
<evidence type="ECO:0000256" key="1">
    <source>
        <dbReference type="SAM" id="MobiDB-lite"/>
    </source>
</evidence>
<name>A0A396JGX3_MEDTR</name>
<keyword evidence="3" id="KW-0732">Signal</keyword>
<feature type="compositionally biased region" description="Basic and acidic residues" evidence="1">
    <location>
        <begin position="47"/>
        <end position="79"/>
    </location>
</feature>
<keyword evidence="2" id="KW-0472">Membrane</keyword>
<evidence type="ECO:0000256" key="3">
    <source>
        <dbReference type="SAM" id="SignalP"/>
    </source>
</evidence>
<evidence type="ECO:0000313" key="4">
    <source>
        <dbReference type="EMBL" id="RHN75615.1"/>
    </source>
</evidence>
<dbReference type="AlphaFoldDB" id="A0A396JGX3"/>
<organism evidence="4 5">
    <name type="scientific">Medicago truncatula</name>
    <name type="common">Barrel medic</name>
    <name type="synonym">Medicago tribuloides</name>
    <dbReference type="NCBI Taxonomy" id="3880"/>
    <lineage>
        <taxon>Eukaryota</taxon>
        <taxon>Viridiplantae</taxon>
        <taxon>Streptophyta</taxon>
        <taxon>Embryophyta</taxon>
        <taxon>Tracheophyta</taxon>
        <taxon>Spermatophyta</taxon>
        <taxon>Magnoliopsida</taxon>
        <taxon>eudicotyledons</taxon>
        <taxon>Gunneridae</taxon>
        <taxon>Pentapetalae</taxon>
        <taxon>rosids</taxon>
        <taxon>fabids</taxon>
        <taxon>Fabales</taxon>
        <taxon>Fabaceae</taxon>
        <taxon>Papilionoideae</taxon>
        <taxon>50 kb inversion clade</taxon>
        <taxon>NPAAA clade</taxon>
        <taxon>Hologalegina</taxon>
        <taxon>IRL clade</taxon>
        <taxon>Trifolieae</taxon>
        <taxon>Medicago</taxon>
    </lineage>
</organism>
<evidence type="ECO:0000256" key="2">
    <source>
        <dbReference type="SAM" id="Phobius"/>
    </source>
</evidence>
<accession>A0A396JGX3</accession>
<dbReference type="Proteomes" id="UP000265566">
    <property type="component" value="Chromosome 2"/>
</dbReference>
<keyword evidence="2" id="KW-0812">Transmembrane</keyword>
<feature type="signal peptide" evidence="3">
    <location>
        <begin position="1"/>
        <end position="24"/>
    </location>
</feature>
<dbReference type="PANTHER" id="PTHR34558:SF4">
    <property type="entry name" value="TRANSMEMBRANE PROTEIN"/>
    <property type="match status" value="1"/>
</dbReference>
<protein>
    <recommendedName>
        <fullName evidence="6">Transmembrane protein</fullName>
    </recommendedName>
</protein>
<feature type="region of interest" description="Disordered" evidence="1">
    <location>
        <begin position="47"/>
        <end position="88"/>
    </location>
</feature>